<evidence type="ECO:0000313" key="8">
    <source>
        <dbReference type="Proteomes" id="UP000521872"/>
    </source>
</evidence>
<feature type="chain" id="PRO_5034457713" description="Fungal lipase-type domain-containing protein" evidence="5">
    <location>
        <begin position="21"/>
        <end position="325"/>
    </location>
</feature>
<dbReference type="SUPFAM" id="SSF53474">
    <property type="entry name" value="alpha/beta-Hydrolases"/>
    <property type="match status" value="1"/>
</dbReference>
<comment type="catalytic activity">
    <reaction evidence="3">
        <text>a diacylglycerol + H2O = a monoacylglycerol + a fatty acid + H(+)</text>
        <dbReference type="Rhea" id="RHEA:32731"/>
        <dbReference type="ChEBI" id="CHEBI:15377"/>
        <dbReference type="ChEBI" id="CHEBI:15378"/>
        <dbReference type="ChEBI" id="CHEBI:17408"/>
        <dbReference type="ChEBI" id="CHEBI:18035"/>
        <dbReference type="ChEBI" id="CHEBI:28868"/>
    </reaction>
</comment>
<protein>
    <recommendedName>
        <fullName evidence="6">Fungal lipase-type domain-containing protein</fullName>
    </recommendedName>
</protein>
<dbReference type="InterPro" id="IPR051218">
    <property type="entry name" value="Sec_MonoDiacylglyc_Lipase"/>
</dbReference>
<dbReference type="GO" id="GO:0006629">
    <property type="term" value="P:lipid metabolic process"/>
    <property type="evidence" value="ECO:0007669"/>
    <property type="project" value="InterPro"/>
</dbReference>
<dbReference type="PANTHER" id="PTHR45856">
    <property type="entry name" value="ALPHA/BETA-HYDROLASES SUPERFAMILY PROTEIN"/>
    <property type="match status" value="1"/>
</dbReference>
<dbReference type="Pfam" id="PF01764">
    <property type="entry name" value="Lipase_3"/>
    <property type="match status" value="1"/>
</dbReference>
<feature type="signal peptide" evidence="5">
    <location>
        <begin position="1"/>
        <end position="20"/>
    </location>
</feature>
<evidence type="ECO:0000256" key="2">
    <source>
        <dbReference type="ARBA" id="ARBA00043996"/>
    </source>
</evidence>
<dbReference type="AlphaFoldDB" id="A0A8H4VIS9"/>
<keyword evidence="1" id="KW-1015">Disulfide bond</keyword>
<evidence type="ECO:0000259" key="6">
    <source>
        <dbReference type="Pfam" id="PF01764"/>
    </source>
</evidence>
<evidence type="ECO:0000256" key="1">
    <source>
        <dbReference type="ARBA" id="ARBA00023157"/>
    </source>
</evidence>
<evidence type="ECO:0000256" key="3">
    <source>
        <dbReference type="ARBA" id="ARBA00047591"/>
    </source>
</evidence>
<dbReference type="EMBL" id="JAACJL010000058">
    <property type="protein sequence ID" value="KAF4611308.1"/>
    <property type="molecule type" value="Genomic_DNA"/>
</dbReference>
<comment type="caution">
    <text evidence="7">The sequence shown here is derived from an EMBL/GenBank/DDBJ whole genome shotgun (WGS) entry which is preliminary data.</text>
</comment>
<keyword evidence="8" id="KW-1185">Reference proteome</keyword>
<accession>A0A8H4VIS9</accession>
<sequence>MVYASGVALAFLVGLTSVASMPIDGVDSAVSVEPVEPVAVESLESRATSVLSAAQIESYKPYTYYAGAAYCKPATTLAWNCGTNCNQNPSLKPIASGGNGATIQYWYVGYDTSLKAIIPQRRQISIIVGYQGTDADKILPVVTDLDFVLDDFDSSLFPGVSSSIKTHNGFNEAHARSASAVLAAVKKGMSTYSTSQITIVGHSLGGALAIISTAHLAVNIPSAKIKTVSFSAPRVGNDAFVNFVNAKADMVRINNKKDLIPIVPGRFLGFSHTEGEIHITSSNQWLSCPGTDSTDSGCTIATVPNIFQGNAGDHGGPFNGITIGC</sequence>
<dbReference type="InterPro" id="IPR029058">
    <property type="entry name" value="AB_hydrolase_fold"/>
</dbReference>
<evidence type="ECO:0000256" key="4">
    <source>
        <dbReference type="ARBA" id="ARBA00048461"/>
    </source>
</evidence>
<organism evidence="7 8">
    <name type="scientific">Agrocybe pediades</name>
    <dbReference type="NCBI Taxonomy" id="84607"/>
    <lineage>
        <taxon>Eukaryota</taxon>
        <taxon>Fungi</taxon>
        <taxon>Dikarya</taxon>
        <taxon>Basidiomycota</taxon>
        <taxon>Agaricomycotina</taxon>
        <taxon>Agaricomycetes</taxon>
        <taxon>Agaricomycetidae</taxon>
        <taxon>Agaricales</taxon>
        <taxon>Agaricineae</taxon>
        <taxon>Strophariaceae</taxon>
        <taxon>Agrocybe</taxon>
    </lineage>
</organism>
<evidence type="ECO:0000313" key="7">
    <source>
        <dbReference type="EMBL" id="KAF4611308.1"/>
    </source>
</evidence>
<feature type="domain" description="Fungal lipase-type" evidence="6">
    <location>
        <begin position="128"/>
        <end position="266"/>
    </location>
</feature>
<gene>
    <name evidence="7" type="ORF">D9613_007193</name>
</gene>
<name>A0A8H4VIS9_9AGAR</name>
<evidence type="ECO:0000256" key="5">
    <source>
        <dbReference type="SAM" id="SignalP"/>
    </source>
</evidence>
<dbReference type="Proteomes" id="UP000521872">
    <property type="component" value="Unassembled WGS sequence"/>
</dbReference>
<dbReference type="PANTHER" id="PTHR45856:SF25">
    <property type="entry name" value="FUNGAL LIPASE-LIKE DOMAIN-CONTAINING PROTEIN"/>
    <property type="match status" value="1"/>
</dbReference>
<proteinExistence type="inferred from homology"/>
<dbReference type="CDD" id="cd00519">
    <property type="entry name" value="Lipase_3"/>
    <property type="match status" value="1"/>
</dbReference>
<dbReference type="InterPro" id="IPR002921">
    <property type="entry name" value="Fungal_lipase-type"/>
</dbReference>
<keyword evidence="5" id="KW-0732">Signal</keyword>
<reference evidence="7 8" key="1">
    <citation type="submission" date="2019-12" db="EMBL/GenBank/DDBJ databases">
        <authorList>
            <person name="Floudas D."/>
            <person name="Bentzer J."/>
            <person name="Ahren D."/>
            <person name="Johansson T."/>
            <person name="Persson P."/>
            <person name="Tunlid A."/>
        </authorList>
    </citation>
    <scope>NUCLEOTIDE SEQUENCE [LARGE SCALE GENOMIC DNA]</scope>
    <source>
        <strain evidence="7 8">CBS 102.39</strain>
    </source>
</reference>
<comment type="similarity">
    <text evidence="2">Belongs to the AB hydrolase superfamily. Lipase family. Class 3 subfamily.</text>
</comment>
<dbReference type="Gene3D" id="3.40.50.1820">
    <property type="entry name" value="alpha/beta hydrolase"/>
    <property type="match status" value="1"/>
</dbReference>
<comment type="catalytic activity">
    <reaction evidence="4">
        <text>a monoacylglycerol + H2O = glycerol + a fatty acid + H(+)</text>
        <dbReference type="Rhea" id="RHEA:15245"/>
        <dbReference type="ChEBI" id="CHEBI:15377"/>
        <dbReference type="ChEBI" id="CHEBI:15378"/>
        <dbReference type="ChEBI" id="CHEBI:17408"/>
        <dbReference type="ChEBI" id="CHEBI:17754"/>
        <dbReference type="ChEBI" id="CHEBI:28868"/>
    </reaction>
</comment>